<evidence type="ECO:0000313" key="5">
    <source>
        <dbReference type="EMBL" id="KAF3806647.1"/>
    </source>
</evidence>
<dbReference type="PROSITE" id="PS51704">
    <property type="entry name" value="GP_PDE"/>
    <property type="match status" value="1"/>
</dbReference>
<keyword evidence="6" id="KW-1185">Reference proteome</keyword>
<accession>A0A8H4CMU7</accession>
<dbReference type="GO" id="GO:0006629">
    <property type="term" value="P:lipid metabolic process"/>
    <property type="evidence" value="ECO:0007669"/>
    <property type="project" value="InterPro"/>
</dbReference>
<feature type="domain" description="GP-PDE" evidence="4">
    <location>
        <begin position="45"/>
        <end position="344"/>
    </location>
</feature>
<dbReference type="RefSeq" id="XP_045265806.1">
    <property type="nucleotide sequence ID" value="XM_045404332.1"/>
</dbReference>
<protein>
    <recommendedName>
        <fullName evidence="4">GP-PDE domain-containing protein</fullName>
    </recommendedName>
</protein>
<evidence type="ECO:0000256" key="1">
    <source>
        <dbReference type="ARBA" id="ARBA00023242"/>
    </source>
</evidence>
<dbReference type="AlphaFoldDB" id="A0A8H4CMU7"/>
<dbReference type="GeneID" id="69011434"/>
<name>A0A8H4CMU7_COLGL</name>
<comment type="caution">
    <text evidence="5">The sequence shown here is derived from an EMBL/GenBank/DDBJ whole genome shotgun (WGS) entry which is preliminary data.</text>
</comment>
<proteinExistence type="predicted"/>
<feature type="region of interest" description="Disordered" evidence="2">
    <location>
        <begin position="433"/>
        <end position="462"/>
    </location>
</feature>
<dbReference type="CDD" id="cd00067">
    <property type="entry name" value="GAL4"/>
    <property type="match status" value="1"/>
</dbReference>
<evidence type="ECO:0000313" key="6">
    <source>
        <dbReference type="Proteomes" id="UP000613401"/>
    </source>
</evidence>
<evidence type="ECO:0000259" key="4">
    <source>
        <dbReference type="PROSITE" id="PS51704"/>
    </source>
</evidence>
<dbReference type="GO" id="GO:0008270">
    <property type="term" value="F:zinc ion binding"/>
    <property type="evidence" value="ECO:0007669"/>
    <property type="project" value="InterPro"/>
</dbReference>
<dbReference type="Pfam" id="PF03009">
    <property type="entry name" value="GDPD"/>
    <property type="match status" value="1"/>
</dbReference>
<feature type="signal peptide" evidence="3">
    <location>
        <begin position="1"/>
        <end position="23"/>
    </location>
</feature>
<dbReference type="Proteomes" id="UP000613401">
    <property type="component" value="Unassembled WGS sequence"/>
</dbReference>
<sequence>MSSIFKFAAVLCTLGFQLPEVFAARQPYDVRKIIDAFRHPQDDLTILCAHRGLKWNGTTENSRDAYFRATEAGLECIETDIHLSLDGHLPMIHDGGLGRTTDIGEQTGQPAYNPFTGQGYNPLVSEHNFTGFIENLHLRDEQGRVHVETVPTLPEMVQSIYETGANVVLQLDFKEQAAVEPAYWALKNLTNRAGVPANEWCIYKLQAKWWKNPAEFEALEWVQDAFASGIQLAYIPVYNPEDEASWDTLTSLKEFASTNYTISAEIEVYSTGAPLQPLQDYIVHNGTEQDTFRTSGIFYAAGDLVDFITSDLTRFDTANYTIPVDIHTNNSVFVFQENKAPALLDSLVGNKSLDGHDYRSDFDWIIKQGFQWVITDTADVWDAELHAQGKRNTSYLLNGSENNTTNGWYPCDRKQPRCSRCERRSWPCRYSPVSKTGRPLPDKPQHGQEPFLHTPGHVSEETVSDDPVVASTNTFNPEQLDRPQVTGMFDNVVSTDDIQDFGWTAELNDHTLWNGEAFSNFTNVPAAGPDININPDLVTDLIADINTEISRRANFEPSMLVDNSLMLRPRKWRSIESSMTSRMMLGDILTYPEMLLNNLKLPPFISPPCCGDELKCQEAGTHQCLPQPLVACASIIRMWQANSPDNRAFIWRTIYMEQQKLLHEVSCVWQCCHDFWHLHARHSSLIPVPLKHESYEKDTLIAAIQASVLYTILHIEEVASIPKHYVRSLLITVGTMTFSMMNVRDMDYCHQTDDVPTRHEWICNQSMWRVTSFCYALNELLHIAKIPSSGNGGGPCRRVHLPSTRSLWTARSNLEWQRQYAKQLSKRQLRDCYRIAHLREYAKYPGDSSAGRSWATDLDDWCLDHDELGTLIWMATKLDPK</sequence>
<dbReference type="GO" id="GO:0000981">
    <property type="term" value="F:DNA-binding transcription factor activity, RNA polymerase II-specific"/>
    <property type="evidence" value="ECO:0007669"/>
    <property type="project" value="InterPro"/>
</dbReference>
<evidence type="ECO:0000256" key="3">
    <source>
        <dbReference type="SAM" id="SignalP"/>
    </source>
</evidence>
<keyword evidence="1" id="KW-0539">Nucleus</keyword>
<dbReference type="InterPro" id="IPR017946">
    <property type="entry name" value="PLC-like_Pdiesterase_TIM-brl"/>
</dbReference>
<dbReference type="PANTHER" id="PTHR43805:SF1">
    <property type="entry name" value="GP-PDE DOMAIN-CONTAINING PROTEIN"/>
    <property type="match status" value="1"/>
</dbReference>
<reference evidence="5" key="2">
    <citation type="submission" date="2020-03" db="EMBL/GenBank/DDBJ databases">
        <authorList>
            <person name="Fu F.-F."/>
            <person name="Chen J."/>
        </authorList>
    </citation>
    <scope>NUCLEOTIDE SEQUENCE</scope>
    <source>
        <strain evidence="5">Lc1</strain>
    </source>
</reference>
<gene>
    <name evidence="5" type="ORF">GCG54_00004279</name>
</gene>
<feature type="chain" id="PRO_5034285896" description="GP-PDE domain-containing protein" evidence="3">
    <location>
        <begin position="24"/>
        <end position="881"/>
    </location>
</feature>
<dbReference type="InterPro" id="IPR001138">
    <property type="entry name" value="Zn2Cys6_DnaBD"/>
</dbReference>
<dbReference type="PANTHER" id="PTHR43805">
    <property type="entry name" value="GLYCEROPHOSPHORYL DIESTER PHOSPHODIESTERASE"/>
    <property type="match status" value="1"/>
</dbReference>
<reference evidence="5" key="1">
    <citation type="journal article" date="2020" name="Phytopathology">
        <title>Genome sequence and comparative analysis of Colletotrichum gloeosporioides isolated from Liriodendron leaves.</title>
        <authorList>
            <person name="Fu F.F."/>
            <person name="Hao Z."/>
            <person name="Wang P."/>
            <person name="Lu Y."/>
            <person name="Xue L.J."/>
            <person name="Wei G."/>
            <person name="Tian Y."/>
            <person name="Baishi H."/>
            <person name="Xu H."/>
            <person name="Shi J."/>
            <person name="Cheng T."/>
            <person name="Wang G."/>
            <person name="Yi Y."/>
            <person name="Chen J."/>
        </authorList>
    </citation>
    <scope>NUCLEOTIDE SEQUENCE</scope>
    <source>
        <strain evidence="5">Lc1</strain>
    </source>
</reference>
<evidence type="ECO:0000256" key="2">
    <source>
        <dbReference type="SAM" id="MobiDB-lite"/>
    </source>
</evidence>
<dbReference type="PROSITE" id="PS50007">
    <property type="entry name" value="PIPLC_X_DOMAIN"/>
    <property type="match status" value="1"/>
</dbReference>
<dbReference type="GO" id="GO:0008081">
    <property type="term" value="F:phosphoric diester hydrolase activity"/>
    <property type="evidence" value="ECO:0007669"/>
    <property type="project" value="InterPro"/>
</dbReference>
<dbReference type="EMBL" id="WVTB01000034">
    <property type="protein sequence ID" value="KAF3806647.1"/>
    <property type="molecule type" value="Genomic_DNA"/>
</dbReference>
<organism evidence="5 6">
    <name type="scientific">Colletotrichum gloeosporioides</name>
    <name type="common">Anthracnose fungus</name>
    <name type="synonym">Glomerella cingulata</name>
    <dbReference type="NCBI Taxonomy" id="474922"/>
    <lineage>
        <taxon>Eukaryota</taxon>
        <taxon>Fungi</taxon>
        <taxon>Dikarya</taxon>
        <taxon>Ascomycota</taxon>
        <taxon>Pezizomycotina</taxon>
        <taxon>Sordariomycetes</taxon>
        <taxon>Hypocreomycetidae</taxon>
        <taxon>Glomerellales</taxon>
        <taxon>Glomerellaceae</taxon>
        <taxon>Colletotrichum</taxon>
        <taxon>Colletotrichum gloeosporioides species complex</taxon>
    </lineage>
</organism>
<dbReference type="InterPro" id="IPR030395">
    <property type="entry name" value="GP_PDE_dom"/>
</dbReference>
<dbReference type="SUPFAM" id="SSF51695">
    <property type="entry name" value="PLC-like phosphodiesterases"/>
    <property type="match status" value="1"/>
</dbReference>
<dbReference type="Gene3D" id="3.20.20.190">
    <property type="entry name" value="Phosphatidylinositol (PI) phosphodiesterase"/>
    <property type="match status" value="1"/>
</dbReference>
<keyword evidence="3" id="KW-0732">Signal</keyword>